<dbReference type="EMBL" id="FWDM01000013">
    <property type="protein sequence ID" value="SLM11585.1"/>
    <property type="molecule type" value="Genomic_DNA"/>
</dbReference>
<reference evidence="1" key="1">
    <citation type="submission" date="2017-02" db="EMBL/GenBank/DDBJ databases">
        <authorList>
            <person name="Regsiter A."/>
            <person name="William W."/>
        </authorList>
    </citation>
    <scope>NUCLEOTIDE SEQUENCE</scope>
    <source>
        <strain evidence="1">Bib</strain>
    </source>
</reference>
<proteinExistence type="predicted"/>
<name>A0A3P3XH15_9SPIR</name>
<dbReference type="InterPro" id="IPR012337">
    <property type="entry name" value="RNaseH-like_sf"/>
</dbReference>
<gene>
    <name evidence="1" type="ORF">SPIROBIBN47_200043</name>
</gene>
<organism evidence="1">
    <name type="scientific">uncultured spirochete</name>
    <dbReference type="NCBI Taxonomy" id="156406"/>
    <lineage>
        <taxon>Bacteria</taxon>
        <taxon>Pseudomonadati</taxon>
        <taxon>Spirochaetota</taxon>
        <taxon>Spirochaetia</taxon>
        <taxon>Spirochaetales</taxon>
        <taxon>environmental samples</taxon>
    </lineage>
</organism>
<accession>A0A3P3XH15</accession>
<dbReference type="AlphaFoldDB" id="A0A3P3XH15"/>
<dbReference type="SUPFAM" id="SSF53098">
    <property type="entry name" value="Ribonuclease H-like"/>
    <property type="match status" value="1"/>
</dbReference>
<evidence type="ECO:0000313" key="1">
    <source>
        <dbReference type="EMBL" id="SLM11585.1"/>
    </source>
</evidence>
<sequence>MTDRQGKRTKSLVNERQIVVYSAQYAQRARMERALAVEKASGQIYALSKDAKPSAYGAAKYLKKVPFDRSTGECMPETEYLVMLDEARIEKEEQFDGYYVICTNVIGREQGEAPFSGPYRYTPDGFFQLNRTVTDDDIIEIYKGLWRIEETFKVMKSELKARPVFLSTESHIRAHFFICFVSLLLMRLLEYRLDWQYSAAAMQQALASACGTSVGKNLYVFDYYDAVLEAIGKNLGIDFSKQSRTLQEIRHLLAQTKRKH</sequence>
<protein>
    <submittedName>
        <fullName evidence="1">Transposase</fullName>
    </submittedName>
</protein>